<keyword evidence="3 5" id="KW-0067">ATP-binding</keyword>
<proteinExistence type="inferred from homology"/>
<evidence type="ECO:0000256" key="2">
    <source>
        <dbReference type="ARBA" id="ARBA00022741"/>
    </source>
</evidence>
<keyword evidence="4" id="KW-0315">Glutamine amidotransferase</keyword>
<dbReference type="SUPFAM" id="SSF56235">
    <property type="entry name" value="N-terminal nucleophile aminohydrolases (Ntn hydrolases)"/>
    <property type="match status" value="1"/>
</dbReference>
<keyword evidence="2 5" id="KW-0547">Nucleotide-binding</keyword>
<dbReference type="AlphaFoldDB" id="A0A075FL56"/>
<dbReference type="CDD" id="cd01991">
    <property type="entry name" value="Asn_synthase_B_C"/>
    <property type="match status" value="1"/>
</dbReference>
<reference evidence="8" key="1">
    <citation type="journal article" date="2014" name="Genome Biol. Evol.">
        <title>Pangenome evidence for extensive interdomain horizontal transfer affecting lineage core and shell genes in uncultured planktonic thaumarchaeota and euryarchaeota.</title>
        <authorList>
            <person name="Deschamps P."/>
            <person name="Zivanovic Y."/>
            <person name="Moreira D."/>
            <person name="Rodriguez-Valera F."/>
            <person name="Lopez-Garcia P."/>
        </authorList>
    </citation>
    <scope>NUCLEOTIDE SEQUENCE</scope>
</reference>
<dbReference type="InterPro" id="IPR051786">
    <property type="entry name" value="ASN_synthetase/amidase"/>
</dbReference>
<evidence type="ECO:0000256" key="1">
    <source>
        <dbReference type="ARBA" id="ARBA00005752"/>
    </source>
</evidence>
<dbReference type="Pfam" id="PF00733">
    <property type="entry name" value="Asn_synthase"/>
    <property type="match status" value="1"/>
</dbReference>
<dbReference type="Gene3D" id="3.40.50.620">
    <property type="entry name" value="HUPs"/>
    <property type="match status" value="1"/>
</dbReference>
<protein>
    <recommendedName>
        <fullName evidence="5">Putative asparagine synthetase [glutamine-hydrolyzing]</fullName>
        <ecNumber evidence="5">6.3.5.4</ecNumber>
    </recommendedName>
</protein>
<dbReference type="InterPro" id="IPR006426">
    <property type="entry name" value="Asn_synth_AEB"/>
</dbReference>
<dbReference type="SUPFAM" id="SSF52402">
    <property type="entry name" value="Adenine nucleotide alpha hydrolases-like"/>
    <property type="match status" value="1"/>
</dbReference>
<dbReference type="GO" id="GO:0004066">
    <property type="term" value="F:asparagine synthase (glutamine-hydrolyzing) activity"/>
    <property type="evidence" value="ECO:0007669"/>
    <property type="project" value="UniProtKB-EC"/>
</dbReference>
<dbReference type="EMBL" id="KF900309">
    <property type="protein sequence ID" value="AIE90427.1"/>
    <property type="molecule type" value="Genomic_DNA"/>
</dbReference>
<dbReference type="GO" id="GO:0006529">
    <property type="term" value="P:asparagine biosynthetic process"/>
    <property type="evidence" value="ECO:0007669"/>
    <property type="project" value="InterPro"/>
</dbReference>
<dbReference type="InterPro" id="IPR001962">
    <property type="entry name" value="Asn_synthase"/>
</dbReference>
<evidence type="ECO:0000259" key="7">
    <source>
        <dbReference type="PROSITE" id="PS51278"/>
    </source>
</evidence>
<dbReference type="CDD" id="cd00712">
    <property type="entry name" value="AsnB"/>
    <property type="match status" value="1"/>
</dbReference>
<dbReference type="InterPro" id="IPR017932">
    <property type="entry name" value="GATase_2_dom"/>
</dbReference>
<dbReference type="EC" id="6.3.5.4" evidence="5"/>
<name>A0A075FL56_9EURY</name>
<dbReference type="Pfam" id="PF13537">
    <property type="entry name" value="GATase_7"/>
    <property type="match status" value="1"/>
</dbReference>
<feature type="binding site" evidence="6">
    <location>
        <position position="78"/>
    </location>
    <ligand>
        <name>L-glutamine</name>
        <dbReference type="ChEBI" id="CHEBI:58359"/>
    </ligand>
</feature>
<comment type="similarity">
    <text evidence="1">Belongs to the asparagine synthetase family.</text>
</comment>
<sequence>MAACLGHRGPDGSGRFLEELTGGSVAFGHSRLSIVDLDGSSQPIHSDHGSVLIQNGEIYNYAELRDELRSYPWRTSGDSETILALHKQYADNHTDEADHSQWISRLDGIWGFALWNHTRQELMLCRDPLGVKPLVRALLPDGTLIFSSEIKALQAHPEFSASPDIEALAVRLAYEYPLDMTTLFSGVTQVGPGTIETWTLDEEGRAFLKSVQHHYTQSRTTSNWNPISGPRLLLSSLQHSVESRMLSDVPIGVVLSGGLDSSLIAALARDYALDSGGQTPGCWTVASSEENPDFVASELVAGHLDLNHHTKVIEEQAFWNRLPKFVHDGEDIDITVLFWQPLFEEMSSKVKVGLCGQGADELHGGYPRYKDLAGHSNMIAKRLSRFNLDTSLLSSGDGMPWADQKVHPSHHFKDIHGTLDFELQRGQLSNFQLRLADRHGMAQGLEVRVPFLGKQHVSASNDLPTSMLISESTEKLALRQASVQTGLPESIVQRPKLPAGTATAPELVTSLIEELTPHAMEWSADYGRLAPMLMDQPDMAIGIRLFHSIHFTDDPGTRRTKPMMDLLDDVSPWPEN</sequence>
<dbReference type="PANTHER" id="PTHR43284:SF1">
    <property type="entry name" value="ASPARAGINE SYNTHETASE"/>
    <property type="match status" value="1"/>
</dbReference>
<feature type="binding site" evidence="6">
    <location>
        <position position="285"/>
    </location>
    <ligand>
        <name>ATP</name>
        <dbReference type="ChEBI" id="CHEBI:30616"/>
    </ligand>
</feature>
<dbReference type="InterPro" id="IPR014729">
    <property type="entry name" value="Rossmann-like_a/b/a_fold"/>
</dbReference>
<dbReference type="GO" id="GO:0005829">
    <property type="term" value="C:cytosol"/>
    <property type="evidence" value="ECO:0007669"/>
    <property type="project" value="TreeGrafter"/>
</dbReference>
<dbReference type="Gene3D" id="3.60.20.10">
    <property type="entry name" value="Glutamine Phosphoribosylpyrophosphate, subunit 1, domain 1"/>
    <property type="match status" value="1"/>
</dbReference>
<dbReference type="GO" id="GO:0005524">
    <property type="term" value="F:ATP binding"/>
    <property type="evidence" value="ECO:0007669"/>
    <property type="project" value="UniProtKB-KW"/>
</dbReference>
<dbReference type="PIRSF" id="PIRSF001589">
    <property type="entry name" value="Asn_synthetase_glu-h"/>
    <property type="match status" value="1"/>
</dbReference>
<dbReference type="PROSITE" id="PS51278">
    <property type="entry name" value="GATASE_TYPE_2"/>
    <property type="match status" value="1"/>
</dbReference>
<dbReference type="InterPro" id="IPR029055">
    <property type="entry name" value="Ntn_hydrolases_N"/>
</dbReference>
<evidence type="ECO:0000256" key="3">
    <source>
        <dbReference type="ARBA" id="ARBA00022840"/>
    </source>
</evidence>
<organism evidence="8">
    <name type="scientific">uncultured marine group II/III euryarchaeote AD1000_03_F11</name>
    <dbReference type="NCBI Taxonomy" id="1457703"/>
    <lineage>
        <taxon>Archaea</taxon>
        <taxon>Methanobacteriati</taxon>
        <taxon>Methanobacteriota</taxon>
        <taxon>environmental samples</taxon>
    </lineage>
</organism>
<comment type="catalytic activity">
    <reaction evidence="5">
        <text>L-aspartate + L-glutamine + ATP + H2O = L-asparagine + L-glutamate + AMP + diphosphate + H(+)</text>
        <dbReference type="Rhea" id="RHEA:12228"/>
        <dbReference type="ChEBI" id="CHEBI:15377"/>
        <dbReference type="ChEBI" id="CHEBI:15378"/>
        <dbReference type="ChEBI" id="CHEBI:29985"/>
        <dbReference type="ChEBI" id="CHEBI:29991"/>
        <dbReference type="ChEBI" id="CHEBI:30616"/>
        <dbReference type="ChEBI" id="CHEBI:33019"/>
        <dbReference type="ChEBI" id="CHEBI:58048"/>
        <dbReference type="ChEBI" id="CHEBI:58359"/>
        <dbReference type="ChEBI" id="CHEBI:456215"/>
        <dbReference type="EC" id="6.3.5.4"/>
    </reaction>
</comment>
<evidence type="ECO:0000256" key="6">
    <source>
        <dbReference type="PIRSR" id="PIRSR001589-2"/>
    </source>
</evidence>
<evidence type="ECO:0000256" key="5">
    <source>
        <dbReference type="PIRNR" id="PIRNR001589"/>
    </source>
</evidence>
<dbReference type="PANTHER" id="PTHR43284">
    <property type="entry name" value="ASPARAGINE SYNTHETASE (GLUTAMINE-HYDROLYZING)"/>
    <property type="match status" value="1"/>
</dbReference>
<evidence type="ECO:0000313" key="8">
    <source>
        <dbReference type="EMBL" id="AIE90427.1"/>
    </source>
</evidence>
<accession>A0A075FL56</accession>
<evidence type="ECO:0000256" key="4">
    <source>
        <dbReference type="ARBA" id="ARBA00022962"/>
    </source>
</evidence>
<dbReference type="NCBIfam" id="TIGR01536">
    <property type="entry name" value="asn_synth_AEB"/>
    <property type="match status" value="1"/>
</dbReference>
<dbReference type="InterPro" id="IPR033738">
    <property type="entry name" value="AsnB_N"/>
</dbReference>
<feature type="domain" description="Glutamine amidotransferase type-2" evidence="7">
    <location>
        <begin position="1"/>
        <end position="201"/>
    </location>
</feature>